<evidence type="ECO:0000313" key="2">
    <source>
        <dbReference type="EMBL" id="MAA11201.1"/>
    </source>
</evidence>
<name>A0A224Y9W0_9ACAR</name>
<reference evidence="2" key="1">
    <citation type="journal article" date="2017" name="Parasit. Vectors">
        <title>Sialotranscriptomics of Rhipicephalus zambeziensis reveals intricate expression profiles of secretory proteins and suggests tight temporal transcriptional regulation during blood-feeding.</title>
        <authorList>
            <person name="de Castro M.H."/>
            <person name="de Klerk D."/>
            <person name="Pienaar R."/>
            <person name="Rees D.J.G."/>
            <person name="Mans B.J."/>
        </authorList>
    </citation>
    <scope>NUCLEOTIDE SEQUENCE</scope>
    <source>
        <tissue evidence="2">Salivary glands</tissue>
    </source>
</reference>
<proteinExistence type="predicted"/>
<feature type="signal peptide" evidence="1">
    <location>
        <begin position="1"/>
        <end position="24"/>
    </location>
</feature>
<keyword evidence="1" id="KW-0732">Signal</keyword>
<organism evidence="2">
    <name type="scientific">Rhipicephalus zambeziensis</name>
    <dbReference type="NCBI Taxonomy" id="60191"/>
    <lineage>
        <taxon>Eukaryota</taxon>
        <taxon>Metazoa</taxon>
        <taxon>Ecdysozoa</taxon>
        <taxon>Arthropoda</taxon>
        <taxon>Chelicerata</taxon>
        <taxon>Arachnida</taxon>
        <taxon>Acari</taxon>
        <taxon>Parasitiformes</taxon>
        <taxon>Ixodida</taxon>
        <taxon>Ixodoidea</taxon>
        <taxon>Ixodidae</taxon>
        <taxon>Rhipicephalinae</taxon>
        <taxon>Rhipicephalus</taxon>
        <taxon>Rhipicephalus</taxon>
    </lineage>
</organism>
<protein>
    <submittedName>
        <fullName evidence="2">28 kDa Metastriate family member</fullName>
    </submittedName>
</protein>
<feature type="chain" id="PRO_5012171910" evidence="1">
    <location>
        <begin position="25"/>
        <end position="217"/>
    </location>
</feature>
<dbReference type="EMBL" id="GFPF01000055">
    <property type="protein sequence ID" value="MAA11201.1"/>
    <property type="molecule type" value="Transcribed_RNA"/>
</dbReference>
<evidence type="ECO:0000256" key="1">
    <source>
        <dbReference type="SAM" id="SignalP"/>
    </source>
</evidence>
<sequence>MYGLRCLVFCSLCIVSTHVIAIWAKRNKPEKAIGEGIHVKVKPYYDTRFAGTKNETELKQHFNTIFKKVQDRFHEKSIKVTFEVTDAEKEDKLVEYYNKTEEIVNGNGTLENLKKEADREILHKLNSIHYFFSGSYIYENETMHQDGVYTPHTFCTVSATATVIQSMPDPNFWMTPYKMTLFLFGSRHTPQPDEQDYRKMNDTFQLCLRPGGREVLH</sequence>
<accession>A0A224Y9W0</accession>
<dbReference type="AlphaFoldDB" id="A0A224Y9W0"/>